<proteinExistence type="predicted"/>
<feature type="compositionally biased region" description="Basic and acidic residues" evidence="1">
    <location>
        <begin position="328"/>
        <end position="341"/>
    </location>
</feature>
<dbReference type="Proteomes" id="UP000041625">
    <property type="component" value="Unassembled WGS sequence"/>
</dbReference>
<keyword evidence="3" id="KW-1185">Reference proteome</keyword>
<reference evidence="2 3" key="1">
    <citation type="submission" date="2014-06" db="EMBL/GenBank/DDBJ databases">
        <authorList>
            <person name="Le Roux F."/>
        </authorList>
    </citation>
    <scope>NUCLEOTIDE SEQUENCE [LARGE SCALE GENOMIC DNA]</scope>
    <source>
        <strain evidence="2 3">J2-31</strain>
    </source>
</reference>
<comment type="caution">
    <text evidence="2">The sequence shown here is derived from an EMBL/GenBank/DDBJ whole genome shotgun (WGS) entry which is preliminary data.</text>
</comment>
<dbReference type="Gene3D" id="3.20.20.140">
    <property type="entry name" value="Metal-dependent hydrolases"/>
    <property type="match status" value="1"/>
</dbReference>
<protein>
    <recommendedName>
        <fullName evidence="4">Polymerase/histidinol phosphatase N-terminal domain-containing protein</fullName>
    </recommendedName>
</protein>
<dbReference type="EMBL" id="CCKJ01000037">
    <property type="protein sequence ID" value="CDT80555.1"/>
    <property type="molecule type" value="Genomic_DNA"/>
</dbReference>
<dbReference type="InterPro" id="IPR016195">
    <property type="entry name" value="Pol/histidinol_Pase-like"/>
</dbReference>
<accession>A0AA87C2L1</accession>
<evidence type="ECO:0000313" key="2">
    <source>
        <dbReference type="EMBL" id="CDT80555.1"/>
    </source>
</evidence>
<dbReference type="NCBIfam" id="NF038032">
    <property type="entry name" value="CehA_McbA_metalo"/>
    <property type="match status" value="1"/>
</dbReference>
<sequence>MKTMTQFQGELPFGRVRIPFDVPAGSHCVTITGTTVKKGFLYAAAYDANQAFRGKVLFEKAHKSLTIQPQNSGLGAIDGAIPSGEWFLELYNLEGEFRTERAMQYQVDVLCSDELVNHSNDLGTDGIESDLELNPTVTTDHDIEFDYSHMLSSDSRWYRGDLHAHTQLSDGHNTLAAAKGIVESQGLDFFFFTEHNICQPKLPASNQCLFLPALEVTTDLGHFNVHGPVKSLDLRKVEHSSQATMEAGLSLARSGHNGGHSSLGINHPMMKPWHWHYDQVELSQVSTFEVCCDPTWSTSPKATEEALLVLNEMWNCGQRITAIGGSDSHLEPHERNPKSDEPSIYGDPSTFVYSHGLSGEGILSGLRNGQVYLERRCGLKFDINLGDLLPGNDSQGQALSYRIAVTDSENPYYAECVVDGEIIDRIALSDELQSIHIDEGYRWCRVDIRRGELSSAPINSTQPSSNEHEFEGCINAVFDGKQPEFNQPLVRTWGELMERMSRDEV</sequence>
<evidence type="ECO:0008006" key="4">
    <source>
        <dbReference type="Google" id="ProtNLM"/>
    </source>
</evidence>
<evidence type="ECO:0000256" key="1">
    <source>
        <dbReference type="SAM" id="MobiDB-lite"/>
    </source>
</evidence>
<dbReference type="AlphaFoldDB" id="A0AA87C2L1"/>
<evidence type="ECO:0000313" key="3">
    <source>
        <dbReference type="Proteomes" id="UP000041625"/>
    </source>
</evidence>
<feature type="region of interest" description="Disordered" evidence="1">
    <location>
        <begin position="325"/>
        <end position="345"/>
    </location>
</feature>
<organism evidence="2 3">
    <name type="scientific">Vibrio coralliirubri</name>
    <dbReference type="NCBI Taxonomy" id="1516159"/>
    <lineage>
        <taxon>Bacteria</taxon>
        <taxon>Pseudomonadati</taxon>
        <taxon>Pseudomonadota</taxon>
        <taxon>Gammaproteobacteria</taxon>
        <taxon>Vibrionales</taxon>
        <taxon>Vibrionaceae</taxon>
        <taxon>Vibrio</taxon>
    </lineage>
</organism>
<name>A0AA87C2L1_9VIBR</name>
<gene>
    <name evidence="2" type="ORF">VCR31J2_1310918</name>
</gene>
<dbReference type="SUPFAM" id="SSF89550">
    <property type="entry name" value="PHP domain-like"/>
    <property type="match status" value="1"/>
</dbReference>